<gene>
    <name evidence="1" type="ORF">B1207_06260</name>
</gene>
<dbReference type="EMBL" id="MVJN01000004">
    <property type="protein sequence ID" value="RAP37026.1"/>
    <property type="molecule type" value="Genomic_DNA"/>
</dbReference>
<evidence type="ECO:0000313" key="1">
    <source>
        <dbReference type="EMBL" id="RAP37026.1"/>
    </source>
</evidence>
<dbReference type="AlphaFoldDB" id="A0A364LK94"/>
<organism evidence="1 2">
    <name type="scientific">Legionella quinlivanii</name>
    <dbReference type="NCBI Taxonomy" id="45073"/>
    <lineage>
        <taxon>Bacteria</taxon>
        <taxon>Pseudomonadati</taxon>
        <taxon>Pseudomonadota</taxon>
        <taxon>Gammaproteobacteria</taxon>
        <taxon>Legionellales</taxon>
        <taxon>Legionellaceae</taxon>
        <taxon>Legionella</taxon>
    </lineage>
</organism>
<name>A0A364LK94_9GAMM</name>
<proteinExistence type="predicted"/>
<dbReference type="Proteomes" id="UP000249458">
    <property type="component" value="Unassembled WGS sequence"/>
</dbReference>
<reference evidence="1 2" key="1">
    <citation type="submission" date="2017-02" db="EMBL/GenBank/DDBJ databases">
        <title>Legionella quilivanii strain from human: case report and whole genome sequencing analysis.</title>
        <authorList>
            <person name="Lalancette C."/>
            <person name="Leduc J.-M."/>
            <person name="Levesque S."/>
            <person name="Fournier E."/>
            <person name="Saoud J."/>
            <person name="Faucher S.P."/>
            <person name="Bernard K."/>
            <person name="Martineau C."/>
            <person name="Longtin J."/>
        </authorList>
    </citation>
    <scope>NUCLEOTIDE SEQUENCE [LARGE SCALE GENOMIC DNA]</scope>
    <source>
        <strain evidence="1 2">ID143958</strain>
    </source>
</reference>
<sequence>MQKAVFASVSEAIQHITLFKGWSGLLHSVRKDCLVLFTQQCLMQLPNPEIGSKVKNWLRTVLDGIDE</sequence>
<dbReference type="RefSeq" id="WP_112219139.1">
    <property type="nucleotide sequence ID" value="NZ_MVJN01000004.1"/>
</dbReference>
<evidence type="ECO:0000313" key="2">
    <source>
        <dbReference type="Proteomes" id="UP000249458"/>
    </source>
</evidence>
<comment type="caution">
    <text evidence="1">The sequence shown here is derived from an EMBL/GenBank/DDBJ whole genome shotgun (WGS) entry which is preliminary data.</text>
</comment>
<protein>
    <submittedName>
        <fullName evidence="1">Uncharacterized protein</fullName>
    </submittedName>
</protein>
<accession>A0A364LK94</accession>